<dbReference type="PROSITE" id="PS50090">
    <property type="entry name" value="MYB_LIKE"/>
    <property type="match status" value="1"/>
</dbReference>
<name>A0AAW1PJ42_9CHLO</name>
<dbReference type="InterPro" id="IPR001005">
    <property type="entry name" value="SANT/Myb"/>
</dbReference>
<feature type="compositionally biased region" description="Basic residues" evidence="1">
    <location>
        <begin position="14"/>
        <end position="26"/>
    </location>
</feature>
<protein>
    <recommendedName>
        <fullName evidence="2">Myb-like domain-containing protein</fullName>
    </recommendedName>
</protein>
<feature type="region of interest" description="Disordered" evidence="1">
    <location>
        <begin position="145"/>
        <end position="165"/>
    </location>
</feature>
<organism evidence="3 4">
    <name type="scientific">Symbiochloris irregularis</name>
    <dbReference type="NCBI Taxonomy" id="706552"/>
    <lineage>
        <taxon>Eukaryota</taxon>
        <taxon>Viridiplantae</taxon>
        <taxon>Chlorophyta</taxon>
        <taxon>core chlorophytes</taxon>
        <taxon>Trebouxiophyceae</taxon>
        <taxon>Trebouxiales</taxon>
        <taxon>Trebouxiaceae</taxon>
        <taxon>Symbiochloris</taxon>
    </lineage>
</organism>
<evidence type="ECO:0000256" key="1">
    <source>
        <dbReference type="SAM" id="MobiDB-lite"/>
    </source>
</evidence>
<dbReference type="Pfam" id="PF00249">
    <property type="entry name" value="Myb_DNA-binding"/>
    <property type="match status" value="1"/>
</dbReference>
<accession>A0AAW1PJ42</accession>
<evidence type="ECO:0000313" key="3">
    <source>
        <dbReference type="EMBL" id="KAK9808531.1"/>
    </source>
</evidence>
<feature type="compositionally biased region" description="Basic and acidic residues" evidence="1">
    <location>
        <begin position="145"/>
        <end position="162"/>
    </location>
</feature>
<dbReference type="CDD" id="cd00167">
    <property type="entry name" value="SANT"/>
    <property type="match status" value="1"/>
</dbReference>
<sequence>MAETDKQSLLPPRPTRKRTLGRSRKVNVRLLDQNTLSNESLQAVQVKPALSERTNIEQHPAKKGRKRRTVMGAHPSTPAEAEQNEYERQREERIKRNQDMLRALNIAQLAQNLQTACMAEAVTARPACVRRPQPHKALLVKRETKSLEPTRKSARQGGREAGAEAANARLTENFAELDEHAATLSQEDYLKEAGIDTDDNTIRSDGHFHGWVCPEICARYGVAGNAAEAWEQNGGGKFTFKIDRSAIPASLKSRGWSDARAFSSTQLQKNPNTFFYRHTAPHEQQAQGEWTQEEHDLFLQTARSQGVGDKWGLFASYIPQRVGYQCSAYYREVIIPAGLVLDARFRMTRSGKALFNG</sequence>
<proteinExistence type="predicted"/>
<evidence type="ECO:0000259" key="2">
    <source>
        <dbReference type="PROSITE" id="PS50090"/>
    </source>
</evidence>
<feature type="domain" description="Myb-like" evidence="2">
    <location>
        <begin position="282"/>
        <end position="334"/>
    </location>
</feature>
<comment type="caution">
    <text evidence="3">The sequence shown here is derived from an EMBL/GenBank/DDBJ whole genome shotgun (WGS) entry which is preliminary data.</text>
</comment>
<dbReference type="AlphaFoldDB" id="A0AAW1PJ42"/>
<dbReference type="SUPFAM" id="SSF46689">
    <property type="entry name" value="Homeodomain-like"/>
    <property type="match status" value="1"/>
</dbReference>
<gene>
    <name evidence="3" type="ORF">WJX73_005273</name>
</gene>
<feature type="region of interest" description="Disordered" evidence="1">
    <location>
        <begin position="47"/>
        <end position="86"/>
    </location>
</feature>
<keyword evidence="4" id="KW-1185">Reference proteome</keyword>
<feature type="region of interest" description="Disordered" evidence="1">
    <location>
        <begin position="1"/>
        <end position="26"/>
    </location>
</feature>
<dbReference type="EMBL" id="JALJOQ010000022">
    <property type="protein sequence ID" value="KAK9808531.1"/>
    <property type="molecule type" value="Genomic_DNA"/>
</dbReference>
<dbReference type="Gene3D" id="1.10.10.60">
    <property type="entry name" value="Homeodomain-like"/>
    <property type="match status" value="1"/>
</dbReference>
<dbReference type="Proteomes" id="UP001465755">
    <property type="component" value="Unassembled WGS sequence"/>
</dbReference>
<reference evidence="3 4" key="1">
    <citation type="journal article" date="2024" name="Nat. Commun.">
        <title>Phylogenomics reveals the evolutionary origins of lichenization in chlorophyte algae.</title>
        <authorList>
            <person name="Puginier C."/>
            <person name="Libourel C."/>
            <person name="Otte J."/>
            <person name="Skaloud P."/>
            <person name="Haon M."/>
            <person name="Grisel S."/>
            <person name="Petersen M."/>
            <person name="Berrin J.G."/>
            <person name="Delaux P.M."/>
            <person name="Dal Grande F."/>
            <person name="Keller J."/>
        </authorList>
    </citation>
    <scope>NUCLEOTIDE SEQUENCE [LARGE SCALE GENOMIC DNA]</scope>
    <source>
        <strain evidence="3 4">SAG 2036</strain>
    </source>
</reference>
<dbReference type="InterPro" id="IPR009057">
    <property type="entry name" value="Homeodomain-like_sf"/>
</dbReference>
<evidence type="ECO:0000313" key="4">
    <source>
        <dbReference type="Proteomes" id="UP001465755"/>
    </source>
</evidence>